<gene>
    <name evidence="2" type="ORF">H5410_046582</name>
</gene>
<accession>A0A9J5XFX3</accession>
<comment type="caution">
    <text evidence="2">The sequence shown here is derived from an EMBL/GenBank/DDBJ whole genome shotgun (WGS) entry which is preliminary data.</text>
</comment>
<dbReference type="SUPFAM" id="SSF52058">
    <property type="entry name" value="L domain-like"/>
    <property type="match status" value="1"/>
</dbReference>
<dbReference type="Pfam" id="PF00931">
    <property type="entry name" value="NB-ARC"/>
    <property type="match status" value="1"/>
</dbReference>
<feature type="domain" description="NB-ARC" evidence="1">
    <location>
        <begin position="30"/>
        <end position="95"/>
    </location>
</feature>
<dbReference type="InterPro" id="IPR002182">
    <property type="entry name" value="NB-ARC"/>
</dbReference>
<dbReference type="GO" id="GO:0043531">
    <property type="term" value="F:ADP binding"/>
    <property type="evidence" value="ECO:0007669"/>
    <property type="project" value="InterPro"/>
</dbReference>
<dbReference type="InterPro" id="IPR027417">
    <property type="entry name" value="P-loop_NTPase"/>
</dbReference>
<evidence type="ECO:0000313" key="3">
    <source>
        <dbReference type="Proteomes" id="UP000824120"/>
    </source>
</evidence>
<dbReference type="OrthoDB" id="1305226at2759"/>
<name>A0A9J5XFX3_SOLCO</name>
<dbReference type="EMBL" id="JACXVP010000009">
    <property type="protein sequence ID" value="KAG5586148.1"/>
    <property type="molecule type" value="Genomic_DNA"/>
</dbReference>
<organism evidence="2 3">
    <name type="scientific">Solanum commersonii</name>
    <name type="common">Commerson's wild potato</name>
    <name type="synonym">Commerson's nightshade</name>
    <dbReference type="NCBI Taxonomy" id="4109"/>
    <lineage>
        <taxon>Eukaryota</taxon>
        <taxon>Viridiplantae</taxon>
        <taxon>Streptophyta</taxon>
        <taxon>Embryophyta</taxon>
        <taxon>Tracheophyta</taxon>
        <taxon>Spermatophyta</taxon>
        <taxon>Magnoliopsida</taxon>
        <taxon>eudicotyledons</taxon>
        <taxon>Gunneridae</taxon>
        <taxon>Pentapetalae</taxon>
        <taxon>asterids</taxon>
        <taxon>lamiids</taxon>
        <taxon>Solanales</taxon>
        <taxon>Solanaceae</taxon>
        <taxon>Solanoideae</taxon>
        <taxon>Solaneae</taxon>
        <taxon>Solanum</taxon>
    </lineage>
</organism>
<sequence>MAKPPLQRRFTYNDPTVVSHFDVRAMRHVTQRFLILSDDEWDTTAWDYLNMCFQGSQNRSRIILTTRLYEVSHYAKRNSEPHCLRLLTDEEIAGVLKEKKKIADCWKEVEESLSSHNIGSSEERFFRGEDIPVSKLSRVWLAEGIVEDNDIAQWQRAGSSVRSLLYNASSDVIYPAMARDISFIFNIFKLVKVIPFPMNLKSLIHMRYLAVRITTDSIPSSVADLWNLETFVVNGLHRVLKLPCSLFKMFKLRHILTSMPNLRKLRCIVEGLLGYSTKGSIVRFPRLDFLHQLESLKLFSYSYPAKHPHEFNFPSKLRELTLSNFRLPWTQILTVLKLLFRAFEGAEWEVKDSDFPELKYLKYDNLNIAE</sequence>
<dbReference type="Proteomes" id="UP000824120">
    <property type="component" value="Chromosome 9"/>
</dbReference>
<dbReference type="Gene3D" id="3.80.10.10">
    <property type="entry name" value="Ribonuclease Inhibitor"/>
    <property type="match status" value="1"/>
</dbReference>
<dbReference type="InterPro" id="IPR032675">
    <property type="entry name" value="LRR_dom_sf"/>
</dbReference>
<proteinExistence type="predicted"/>
<dbReference type="SUPFAM" id="SSF52540">
    <property type="entry name" value="P-loop containing nucleoside triphosphate hydrolases"/>
    <property type="match status" value="1"/>
</dbReference>
<dbReference type="AlphaFoldDB" id="A0A9J5XFX3"/>
<dbReference type="PANTHER" id="PTHR15140:SF39">
    <property type="entry name" value="LATE BLIGHT RESISTANCE PROTEIN HOMOLOG R1B-14"/>
    <property type="match status" value="1"/>
</dbReference>
<reference evidence="2 3" key="1">
    <citation type="submission" date="2020-09" db="EMBL/GenBank/DDBJ databases">
        <title>De no assembly of potato wild relative species, Solanum commersonii.</title>
        <authorList>
            <person name="Cho K."/>
        </authorList>
    </citation>
    <scope>NUCLEOTIDE SEQUENCE [LARGE SCALE GENOMIC DNA]</scope>
    <source>
        <strain evidence="2">LZ3.2</strain>
        <tissue evidence="2">Leaf</tissue>
    </source>
</reference>
<keyword evidence="3" id="KW-1185">Reference proteome</keyword>
<evidence type="ECO:0000259" key="1">
    <source>
        <dbReference type="Pfam" id="PF00931"/>
    </source>
</evidence>
<dbReference type="PANTHER" id="PTHR15140">
    <property type="entry name" value="TUBULIN-SPECIFIC CHAPERONE E"/>
    <property type="match status" value="1"/>
</dbReference>
<dbReference type="Gene3D" id="3.40.50.300">
    <property type="entry name" value="P-loop containing nucleotide triphosphate hydrolases"/>
    <property type="match status" value="1"/>
</dbReference>
<evidence type="ECO:0000313" key="2">
    <source>
        <dbReference type="EMBL" id="KAG5586148.1"/>
    </source>
</evidence>
<protein>
    <recommendedName>
        <fullName evidence="1">NB-ARC domain-containing protein</fullName>
    </recommendedName>
</protein>